<organism evidence="1 2">
    <name type="scientific">Flagellimonas meridianipacifica</name>
    <dbReference type="NCBI Taxonomy" id="1080225"/>
    <lineage>
        <taxon>Bacteria</taxon>
        <taxon>Pseudomonadati</taxon>
        <taxon>Bacteroidota</taxon>
        <taxon>Flavobacteriia</taxon>
        <taxon>Flavobacteriales</taxon>
        <taxon>Flavobacteriaceae</taxon>
        <taxon>Flagellimonas</taxon>
    </lineage>
</organism>
<dbReference type="Pfam" id="PF09837">
    <property type="entry name" value="DUF2064"/>
    <property type="match status" value="1"/>
</dbReference>
<evidence type="ECO:0000313" key="2">
    <source>
        <dbReference type="Proteomes" id="UP000237640"/>
    </source>
</evidence>
<reference evidence="1 2" key="1">
    <citation type="submission" date="2018-03" db="EMBL/GenBank/DDBJ databases">
        <title>Genomic Encyclopedia of Archaeal and Bacterial Type Strains, Phase II (KMG-II): from individual species to whole genera.</title>
        <authorList>
            <person name="Goeker M."/>
        </authorList>
    </citation>
    <scope>NUCLEOTIDE SEQUENCE [LARGE SCALE GENOMIC DNA]</scope>
    <source>
        <strain evidence="1 2">DSM 25027</strain>
    </source>
</reference>
<dbReference type="EMBL" id="PVYX01000001">
    <property type="protein sequence ID" value="PRX56965.1"/>
    <property type="molecule type" value="Genomic_DNA"/>
</dbReference>
<dbReference type="InterPro" id="IPR018641">
    <property type="entry name" value="Trfase_1_rSAM/seldom-assoc"/>
</dbReference>
<dbReference type="Gene3D" id="3.90.550.10">
    <property type="entry name" value="Spore Coat Polysaccharide Biosynthesis Protein SpsA, Chain A"/>
    <property type="match status" value="1"/>
</dbReference>
<comment type="caution">
    <text evidence="1">The sequence shown here is derived from an EMBL/GenBank/DDBJ whole genome shotgun (WGS) entry which is preliminary data.</text>
</comment>
<protein>
    <recommendedName>
        <fullName evidence="3">DUF2064 domain-containing protein</fullName>
    </recommendedName>
</protein>
<evidence type="ECO:0000313" key="1">
    <source>
        <dbReference type="EMBL" id="PRX56965.1"/>
    </source>
</evidence>
<dbReference type="PANTHER" id="PTHR36529">
    <property type="entry name" value="SLL1095 PROTEIN"/>
    <property type="match status" value="1"/>
</dbReference>
<accession>A0A2T0MHC9</accession>
<evidence type="ECO:0008006" key="3">
    <source>
        <dbReference type="Google" id="ProtNLM"/>
    </source>
</evidence>
<dbReference type="PANTHER" id="PTHR36529:SF1">
    <property type="entry name" value="GLYCOSYLTRANSFERASE"/>
    <property type="match status" value="1"/>
</dbReference>
<dbReference type="SUPFAM" id="SSF53448">
    <property type="entry name" value="Nucleotide-diphospho-sugar transferases"/>
    <property type="match status" value="1"/>
</dbReference>
<keyword evidence="2" id="KW-1185">Reference proteome</keyword>
<dbReference type="Proteomes" id="UP000237640">
    <property type="component" value="Unassembled WGS sequence"/>
</dbReference>
<dbReference type="RefSeq" id="WP_158259073.1">
    <property type="nucleotide sequence ID" value="NZ_PVYX01000001.1"/>
</dbReference>
<dbReference type="OrthoDB" id="9798250at2"/>
<dbReference type="AlphaFoldDB" id="A0A2T0MHC9"/>
<sequence>MRNTFQYDTAILFFANSAEKDFVRKNFTDKAIPLFRDLTHHTLKTIERTGLPFFHFTEQEQQGDTFGERISHAFTAIFALGFSKVISVGNDSPNLTAEHILEAQVQVSKNRAAIGPTLDGGCYLMGLHRDNFQKESFEVLPWQSASLFKKLVLQLESQGVDMTSLGKLNDIDSIADVKRLSNFIKRFSAHWIALFNTIFNFRQPNTLVPIPIYKNRSTTTPFNKGSPFRG</sequence>
<gene>
    <name evidence="1" type="ORF">CLV81_0966</name>
</gene>
<dbReference type="InterPro" id="IPR029044">
    <property type="entry name" value="Nucleotide-diphossugar_trans"/>
</dbReference>
<name>A0A2T0MHC9_9FLAO</name>
<proteinExistence type="predicted"/>